<name>A0A8J4YFI7_CHIOP</name>
<dbReference type="InterPro" id="IPR011013">
    <property type="entry name" value="Gal_mutarotase_sf_dom"/>
</dbReference>
<keyword evidence="2" id="KW-1185">Reference proteome</keyword>
<dbReference type="Gene3D" id="2.60.40.1760">
    <property type="entry name" value="glycosyl hydrolase (family 31)"/>
    <property type="match status" value="1"/>
</dbReference>
<sequence>MIDGGMLGEVSRWGKTVEPRRTIQVYSTQPRGDFPRAGAAELSIYHNIVDACQRTNIIAILTSVSHQNFSLVVDTGATVNVISDESYQALKRSARGGRWPLLKSDLNPRFSVIKKFPIGWRCVFQWRFLMHIHVDNDLCHAGPKKVKRLAVETTLSTVSVGYVTSTLVVNTTGGPVRVKHGVFLWEGLVYDRKVVPEPLELPTACVATLQKSAVDIEQGLDPTLISTLCSLVNVVDYPELKHSLLKLLGQYRDVIALPGETLGGTDKAEHHIKLSPGTKPVYILANRLPHSQRAVADTHVEEIFDTGVGGFTFADQYLQVSTRLASRNLYGLGEGHHESFKHDLNYRTWPMFARDQPPGPQMPVDPCQQKMGKPLAWHAEQCNAAPGENLYGVHPVYMVVEETGEAHMVLWLNSNAMEAETLPLPGLTLRAIGGVMDMYFFLGPSPTQALQQYTSTIGLPVMPPYWALGFQLCR</sequence>
<organism evidence="1 2">
    <name type="scientific">Chionoecetes opilio</name>
    <name type="common">Atlantic snow crab</name>
    <name type="synonym">Cancer opilio</name>
    <dbReference type="NCBI Taxonomy" id="41210"/>
    <lineage>
        <taxon>Eukaryota</taxon>
        <taxon>Metazoa</taxon>
        <taxon>Ecdysozoa</taxon>
        <taxon>Arthropoda</taxon>
        <taxon>Crustacea</taxon>
        <taxon>Multicrustacea</taxon>
        <taxon>Malacostraca</taxon>
        <taxon>Eumalacostraca</taxon>
        <taxon>Eucarida</taxon>
        <taxon>Decapoda</taxon>
        <taxon>Pleocyemata</taxon>
        <taxon>Brachyura</taxon>
        <taxon>Eubrachyura</taxon>
        <taxon>Majoidea</taxon>
        <taxon>Majidae</taxon>
        <taxon>Chionoecetes</taxon>
    </lineage>
</organism>
<dbReference type="PANTHER" id="PTHR22762">
    <property type="entry name" value="ALPHA-GLUCOSIDASE"/>
    <property type="match status" value="1"/>
</dbReference>
<dbReference type="AlphaFoldDB" id="A0A8J4YFI7"/>
<accession>A0A8J4YFI7</accession>
<reference evidence="1" key="1">
    <citation type="submission" date="2020-07" db="EMBL/GenBank/DDBJ databases">
        <title>The High-quality genome of the commercially important snow crab, Chionoecetes opilio.</title>
        <authorList>
            <person name="Jeong J.-H."/>
            <person name="Ryu S."/>
        </authorList>
    </citation>
    <scope>NUCLEOTIDE SEQUENCE</scope>
    <source>
        <strain evidence="1">MADBK_172401_WGS</strain>
        <tissue evidence="1">Digestive gland</tissue>
    </source>
</reference>
<dbReference type="EMBL" id="JACEEZ010009178">
    <property type="protein sequence ID" value="KAG0722691.1"/>
    <property type="molecule type" value="Genomic_DNA"/>
</dbReference>
<dbReference type="CDD" id="cd14752">
    <property type="entry name" value="GH31_N"/>
    <property type="match status" value="1"/>
</dbReference>
<evidence type="ECO:0000313" key="1">
    <source>
        <dbReference type="EMBL" id="KAG0722691.1"/>
    </source>
</evidence>
<dbReference type="PROSITE" id="PS00141">
    <property type="entry name" value="ASP_PROTEASE"/>
    <property type="match status" value="1"/>
</dbReference>
<dbReference type="Proteomes" id="UP000770661">
    <property type="component" value="Unassembled WGS sequence"/>
</dbReference>
<protein>
    <submittedName>
        <fullName evidence="1">Sucrase-isomaltase, intestinal</fullName>
    </submittedName>
</protein>
<proteinExistence type="predicted"/>
<dbReference type="GO" id="GO:0030246">
    <property type="term" value="F:carbohydrate binding"/>
    <property type="evidence" value="ECO:0007669"/>
    <property type="project" value="InterPro"/>
</dbReference>
<dbReference type="SUPFAM" id="SSF74650">
    <property type="entry name" value="Galactose mutarotase-like"/>
    <property type="match status" value="1"/>
</dbReference>
<evidence type="ECO:0000313" key="2">
    <source>
        <dbReference type="Proteomes" id="UP000770661"/>
    </source>
</evidence>
<dbReference type="OrthoDB" id="1334205at2759"/>
<comment type="caution">
    <text evidence="1">The sequence shown here is derived from an EMBL/GenBank/DDBJ whole genome shotgun (WGS) entry which is preliminary data.</text>
</comment>
<gene>
    <name evidence="1" type="primary">SI_3</name>
    <name evidence="1" type="ORF">GWK47_044031</name>
</gene>
<dbReference type="GO" id="GO:0005975">
    <property type="term" value="P:carbohydrate metabolic process"/>
    <property type="evidence" value="ECO:0007669"/>
    <property type="project" value="InterPro"/>
</dbReference>
<dbReference type="InterPro" id="IPR001969">
    <property type="entry name" value="Aspartic_peptidase_AS"/>
</dbReference>
<dbReference type="GO" id="GO:0006508">
    <property type="term" value="P:proteolysis"/>
    <property type="evidence" value="ECO:0007669"/>
    <property type="project" value="InterPro"/>
</dbReference>
<dbReference type="GO" id="GO:0004558">
    <property type="term" value="F:alpha-1,4-glucosidase activity"/>
    <property type="evidence" value="ECO:0007669"/>
    <property type="project" value="TreeGrafter"/>
</dbReference>
<dbReference type="PANTHER" id="PTHR22762:SF133">
    <property type="entry name" value="P-TYPE DOMAIN-CONTAINING PROTEIN"/>
    <property type="match status" value="1"/>
</dbReference>
<dbReference type="GO" id="GO:0004190">
    <property type="term" value="F:aspartic-type endopeptidase activity"/>
    <property type="evidence" value="ECO:0007669"/>
    <property type="project" value="InterPro"/>
</dbReference>